<protein>
    <submittedName>
        <fullName evidence="2">Uncharacterized protein</fullName>
    </submittedName>
</protein>
<feature type="coiled-coil region" evidence="1">
    <location>
        <begin position="29"/>
        <end position="92"/>
    </location>
</feature>
<sequence length="101" mass="11882">MKNNLDIILGLAALVVVIYRVFQVEAAIYDAIENTKDSFNNRINSLEHNLALHVAIYAERKEQVDYLLHNLDSKIEHKFNRLLEEIKQLKLEQKYKNNDEN</sequence>
<name>A0ABT3AV72_9CYAN</name>
<reference evidence="2 3" key="1">
    <citation type="submission" date="2022-10" db="EMBL/GenBank/DDBJ databases">
        <title>Identification of biosynthetic pathway for the production of the potent trypsin inhibitor radiosumin.</title>
        <authorList>
            <person name="Fewer D.P."/>
            <person name="Delbaje E."/>
            <person name="Ouyang X."/>
            <person name="Agostino P.D."/>
            <person name="Wahlsten M."/>
            <person name="Jokela J."/>
            <person name="Permi P."/>
            <person name="Haapaniemi E."/>
            <person name="Koistinen H."/>
        </authorList>
    </citation>
    <scope>NUCLEOTIDE SEQUENCE [LARGE SCALE GENOMIC DNA]</scope>
    <source>
        <strain evidence="2 3">NIES-515</strain>
    </source>
</reference>
<accession>A0ABT3AV72</accession>
<keyword evidence="3" id="KW-1185">Reference proteome</keyword>
<gene>
    <name evidence="2" type="ORF">OGM63_05670</name>
</gene>
<dbReference type="RefSeq" id="WP_263744525.1">
    <property type="nucleotide sequence ID" value="NZ_JAOWRF010000086.1"/>
</dbReference>
<evidence type="ECO:0000313" key="3">
    <source>
        <dbReference type="Proteomes" id="UP001526143"/>
    </source>
</evidence>
<dbReference type="EMBL" id="JAOWRF010000086">
    <property type="protein sequence ID" value="MCV3213019.1"/>
    <property type="molecule type" value="Genomic_DNA"/>
</dbReference>
<keyword evidence="1" id="KW-0175">Coiled coil</keyword>
<dbReference type="Proteomes" id="UP001526143">
    <property type="component" value="Unassembled WGS sequence"/>
</dbReference>
<comment type="caution">
    <text evidence="2">The sequence shown here is derived from an EMBL/GenBank/DDBJ whole genome shotgun (WGS) entry which is preliminary data.</text>
</comment>
<evidence type="ECO:0000256" key="1">
    <source>
        <dbReference type="SAM" id="Coils"/>
    </source>
</evidence>
<evidence type="ECO:0000313" key="2">
    <source>
        <dbReference type="EMBL" id="MCV3213019.1"/>
    </source>
</evidence>
<proteinExistence type="predicted"/>
<organism evidence="2 3">
    <name type="scientific">Plectonema radiosum NIES-515</name>
    <dbReference type="NCBI Taxonomy" id="2986073"/>
    <lineage>
        <taxon>Bacteria</taxon>
        <taxon>Bacillati</taxon>
        <taxon>Cyanobacteriota</taxon>
        <taxon>Cyanophyceae</taxon>
        <taxon>Oscillatoriophycideae</taxon>
        <taxon>Oscillatoriales</taxon>
        <taxon>Microcoleaceae</taxon>
        <taxon>Plectonema</taxon>
    </lineage>
</organism>